<evidence type="ECO:0000313" key="1">
    <source>
        <dbReference type="EMBL" id="VAX18686.1"/>
    </source>
</evidence>
<reference evidence="1" key="1">
    <citation type="submission" date="2018-06" db="EMBL/GenBank/DDBJ databases">
        <authorList>
            <person name="Zhirakovskaya E."/>
        </authorList>
    </citation>
    <scope>NUCLEOTIDE SEQUENCE</scope>
</reference>
<dbReference type="EMBL" id="UOGA01000133">
    <property type="protein sequence ID" value="VAX18686.1"/>
    <property type="molecule type" value="Genomic_DNA"/>
</dbReference>
<gene>
    <name evidence="1" type="ORF">MNBD_NITROSPINAE04-2287</name>
</gene>
<proteinExistence type="predicted"/>
<organism evidence="1">
    <name type="scientific">hydrothermal vent metagenome</name>
    <dbReference type="NCBI Taxonomy" id="652676"/>
    <lineage>
        <taxon>unclassified sequences</taxon>
        <taxon>metagenomes</taxon>
        <taxon>ecological metagenomes</taxon>
    </lineage>
</organism>
<name>A0A3B1BK63_9ZZZZ</name>
<dbReference type="AlphaFoldDB" id="A0A3B1BK63"/>
<sequence length="53" mass="6134">MECEIKYRPIIYSTHEDDRQAMKTAYLEGDGFCPACDRDGRTTPIEERFGETS</sequence>
<protein>
    <submittedName>
        <fullName evidence="1">Uncharacterized protein</fullName>
    </submittedName>
</protein>
<accession>A0A3B1BK63</accession>